<organism evidence="1 2">
    <name type="scientific">Dallia pectoralis</name>
    <name type="common">Alaska blackfish</name>
    <dbReference type="NCBI Taxonomy" id="75939"/>
    <lineage>
        <taxon>Eukaryota</taxon>
        <taxon>Metazoa</taxon>
        <taxon>Chordata</taxon>
        <taxon>Craniata</taxon>
        <taxon>Vertebrata</taxon>
        <taxon>Euteleostomi</taxon>
        <taxon>Actinopterygii</taxon>
        <taxon>Neopterygii</taxon>
        <taxon>Teleostei</taxon>
        <taxon>Protacanthopterygii</taxon>
        <taxon>Esociformes</taxon>
        <taxon>Umbridae</taxon>
        <taxon>Dallia</taxon>
    </lineage>
</organism>
<protein>
    <submittedName>
        <fullName evidence="1">Uncharacterized protein</fullName>
    </submittedName>
</protein>
<comment type="caution">
    <text evidence="1">The sequence shown here is derived from an EMBL/GenBank/DDBJ whole genome shotgun (WGS) entry which is preliminary data.</text>
</comment>
<keyword evidence="2" id="KW-1185">Reference proteome</keyword>
<dbReference type="Proteomes" id="UP001157502">
    <property type="component" value="Chromosome 34"/>
</dbReference>
<gene>
    <name evidence="1" type="ORF">DPEC_G00340560</name>
</gene>
<evidence type="ECO:0000313" key="1">
    <source>
        <dbReference type="EMBL" id="KAJ7986504.1"/>
    </source>
</evidence>
<sequence length="140" mass="15438">MLSDLAEAELWRIFLCSGCSDGLPQGPAFRLTANQADMAARPPSTPQSPPRLSRTLSPILSPTTVSSYAVSNDPINVPLFFWHAASRQPRARGRARPGTRSNIHWEESERTSRPAQTDYNSLKMDRGQALYAPQSSKTDP</sequence>
<dbReference type="EMBL" id="CM055761">
    <property type="protein sequence ID" value="KAJ7986504.1"/>
    <property type="molecule type" value="Genomic_DNA"/>
</dbReference>
<proteinExistence type="predicted"/>
<accession>A0ACC2F581</accession>
<evidence type="ECO:0000313" key="2">
    <source>
        <dbReference type="Proteomes" id="UP001157502"/>
    </source>
</evidence>
<name>A0ACC2F581_DALPE</name>
<reference evidence="1" key="1">
    <citation type="submission" date="2021-05" db="EMBL/GenBank/DDBJ databases">
        <authorList>
            <person name="Pan Q."/>
            <person name="Jouanno E."/>
            <person name="Zahm M."/>
            <person name="Klopp C."/>
            <person name="Cabau C."/>
            <person name="Louis A."/>
            <person name="Berthelot C."/>
            <person name="Parey E."/>
            <person name="Roest Crollius H."/>
            <person name="Montfort J."/>
            <person name="Robinson-Rechavi M."/>
            <person name="Bouchez O."/>
            <person name="Lampietro C."/>
            <person name="Lopez Roques C."/>
            <person name="Donnadieu C."/>
            <person name="Postlethwait J."/>
            <person name="Bobe J."/>
            <person name="Dillon D."/>
            <person name="Chandos A."/>
            <person name="von Hippel F."/>
            <person name="Guiguen Y."/>
        </authorList>
    </citation>
    <scope>NUCLEOTIDE SEQUENCE</scope>
    <source>
        <strain evidence="1">YG-Jan2019</strain>
    </source>
</reference>